<dbReference type="AlphaFoldDB" id="A0A7M2RIM4"/>
<dbReference type="CDD" id="cd02696">
    <property type="entry name" value="MurNAc-LAA"/>
    <property type="match status" value="1"/>
</dbReference>
<dbReference type="InterPro" id="IPR002508">
    <property type="entry name" value="MurNAc-LAA_cat"/>
</dbReference>
<dbReference type="KEGG" id="bliq:INP51_04235"/>
<protein>
    <submittedName>
        <fullName evidence="3">N-acetylmuramoyl-L-alanine amidase</fullName>
    </submittedName>
</protein>
<feature type="domain" description="MurNAc-LAA" evidence="2">
    <location>
        <begin position="109"/>
        <end position="221"/>
    </location>
</feature>
<keyword evidence="4" id="KW-1185">Reference proteome</keyword>
<evidence type="ECO:0000313" key="4">
    <source>
        <dbReference type="Proteomes" id="UP000593601"/>
    </source>
</evidence>
<dbReference type="PANTHER" id="PTHR30404">
    <property type="entry name" value="N-ACETYLMURAMOYL-L-ALANINE AMIDASE"/>
    <property type="match status" value="1"/>
</dbReference>
<dbReference type="SMART" id="SM00646">
    <property type="entry name" value="Ami_3"/>
    <property type="match status" value="1"/>
</dbReference>
<dbReference type="Pfam" id="PF01520">
    <property type="entry name" value="Amidase_3"/>
    <property type="match status" value="1"/>
</dbReference>
<dbReference type="GO" id="GO:0008745">
    <property type="term" value="F:N-acetylmuramoyl-L-alanine amidase activity"/>
    <property type="evidence" value="ECO:0007669"/>
    <property type="project" value="InterPro"/>
</dbReference>
<dbReference type="Proteomes" id="UP000593601">
    <property type="component" value="Chromosome"/>
</dbReference>
<organism evidence="3 4">
    <name type="scientific">Blautia liquoris</name>
    <dbReference type="NCBI Taxonomy" id="2779518"/>
    <lineage>
        <taxon>Bacteria</taxon>
        <taxon>Bacillati</taxon>
        <taxon>Bacillota</taxon>
        <taxon>Clostridia</taxon>
        <taxon>Lachnospirales</taxon>
        <taxon>Lachnospiraceae</taxon>
        <taxon>Blautia</taxon>
    </lineage>
</organism>
<dbReference type="Gene3D" id="3.40.630.40">
    <property type="entry name" value="Zn-dependent exopeptidases"/>
    <property type="match status" value="1"/>
</dbReference>
<dbReference type="RefSeq" id="WP_193736485.1">
    <property type="nucleotide sequence ID" value="NZ_CP063304.1"/>
</dbReference>
<proteinExistence type="predicted"/>
<reference evidence="3 4" key="1">
    <citation type="submission" date="2020-10" db="EMBL/GenBank/DDBJ databases">
        <title>Blautia liquoris sp.nov., isolated from the mud in a fermentation cellar used for the production of Chinese strong-flavoured liquor.</title>
        <authorList>
            <person name="Lu L."/>
        </authorList>
    </citation>
    <scope>NUCLEOTIDE SEQUENCE [LARGE SCALE GENOMIC DNA]</scope>
    <source>
        <strain evidence="3 4">LZLJ-3</strain>
    </source>
</reference>
<evidence type="ECO:0000259" key="2">
    <source>
        <dbReference type="SMART" id="SM00646"/>
    </source>
</evidence>
<evidence type="ECO:0000256" key="1">
    <source>
        <dbReference type="ARBA" id="ARBA00022801"/>
    </source>
</evidence>
<dbReference type="GO" id="GO:0030288">
    <property type="term" value="C:outer membrane-bounded periplasmic space"/>
    <property type="evidence" value="ECO:0007669"/>
    <property type="project" value="TreeGrafter"/>
</dbReference>
<dbReference type="SUPFAM" id="SSF53187">
    <property type="entry name" value="Zn-dependent exopeptidases"/>
    <property type="match status" value="1"/>
</dbReference>
<accession>A0A7M2RIM4</accession>
<dbReference type="EMBL" id="CP063304">
    <property type="protein sequence ID" value="QOV20165.1"/>
    <property type="molecule type" value="Genomic_DNA"/>
</dbReference>
<gene>
    <name evidence="3" type="ORF">INP51_04235</name>
</gene>
<dbReference type="InterPro" id="IPR050695">
    <property type="entry name" value="N-acetylmuramoyl_amidase_3"/>
</dbReference>
<sequence length="238" mass="26426">MKKAWMELVMAILLLAGVWQISKEGARFVSQRRAGQAVVILDAGHGGSDPGKIGVHGEKEKELNLQITLLLKKKLEKKDVFVILTRDSDEGLYESGSKNKKVQDLQNRVELIHEKKPDCVVSIHQNSYTSPEVKGAQVFYFTHSAEGKKLAEDLQTSLVEGVDPANHRMAKGNTSYYLLKKTDAPAAIVECGFLSNPQEAELLKSKDYQQKLADSICKGILEYIKPDKKSEKTGKTIT</sequence>
<evidence type="ECO:0000313" key="3">
    <source>
        <dbReference type="EMBL" id="QOV20165.1"/>
    </source>
</evidence>
<keyword evidence="1" id="KW-0378">Hydrolase</keyword>
<name>A0A7M2RIM4_9FIRM</name>
<dbReference type="PANTHER" id="PTHR30404:SF0">
    <property type="entry name" value="N-ACETYLMURAMOYL-L-ALANINE AMIDASE AMIC"/>
    <property type="match status" value="1"/>
</dbReference>
<dbReference type="GO" id="GO:0009253">
    <property type="term" value="P:peptidoglycan catabolic process"/>
    <property type="evidence" value="ECO:0007669"/>
    <property type="project" value="InterPro"/>
</dbReference>